<keyword evidence="7" id="KW-1185">Reference proteome</keyword>
<feature type="binding site" evidence="5">
    <location>
        <position position="71"/>
    </location>
    <ligand>
        <name>a divalent metal cation</name>
        <dbReference type="ChEBI" id="CHEBI:60240"/>
        <label>1</label>
    </ligand>
</feature>
<dbReference type="GO" id="GO:0005737">
    <property type="term" value="C:cytoplasm"/>
    <property type="evidence" value="ECO:0007669"/>
    <property type="project" value="TreeGrafter"/>
</dbReference>
<accession>A0A2R8FA47</accession>
<dbReference type="PANTHER" id="PTHR13799">
    <property type="entry name" value="NGG1 INTERACTING FACTOR 3"/>
    <property type="match status" value="1"/>
</dbReference>
<dbReference type="NCBIfam" id="TIGR00486">
    <property type="entry name" value="YbgI_SA1388"/>
    <property type="match status" value="1"/>
</dbReference>
<sequence length="258" mass="28145">MILQVNPMNVAELLSHLDNLLASGTFQDYGPNGLQVGNAQVALKKIGVAVTADIETIKQAIKANVNVLIVHHGIFWKGMPYPITGMMYKRIQLLIQHDIQLLAYHLPLDAHPTLGNNWRVALDLNWKDLQPFGSSFPNLGVQGSFSPVHINTFTNLLSQYYQAPLKGSALGGPSTVSSAAIVSGGAYRELSFAVTRQVDCFITGNFDEPAWSTALENNINFLAFGHTATEKIGPKSLAHHLNSVLQVPTIFIDTDNPF</sequence>
<evidence type="ECO:0000256" key="5">
    <source>
        <dbReference type="PIRSR" id="PIRSR602678-1"/>
    </source>
</evidence>
<dbReference type="InterPro" id="IPR036069">
    <property type="entry name" value="DUF34/NIF3_sf"/>
</dbReference>
<evidence type="ECO:0000256" key="4">
    <source>
        <dbReference type="ARBA" id="ARBA00022723"/>
    </source>
</evidence>
<dbReference type="GO" id="GO:0046872">
    <property type="term" value="F:metal ion binding"/>
    <property type="evidence" value="ECO:0007669"/>
    <property type="project" value="UniProtKB-KW"/>
</dbReference>
<dbReference type="PANTHER" id="PTHR13799:SF14">
    <property type="entry name" value="GTP CYCLOHYDROLASE 1 TYPE 2 HOMOLOG"/>
    <property type="match status" value="1"/>
</dbReference>
<dbReference type="Pfam" id="PF01784">
    <property type="entry name" value="DUF34_NIF3"/>
    <property type="match status" value="1"/>
</dbReference>
<name>A0A2R8FA47_9CHLA</name>
<feature type="binding site" evidence="5">
    <location>
        <position position="109"/>
    </location>
    <ligand>
        <name>a divalent metal cation</name>
        <dbReference type="ChEBI" id="CHEBI:60240"/>
        <label>1</label>
    </ligand>
</feature>
<feature type="binding site" evidence="5">
    <location>
        <position position="230"/>
    </location>
    <ligand>
        <name>a divalent metal cation</name>
        <dbReference type="ChEBI" id="CHEBI:60240"/>
        <label>1</label>
    </ligand>
</feature>
<dbReference type="SUPFAM" id="SSF102705">
    <property type="entry name" value="NIF3 (NGG1p interacting factor 3)-like"/>
    <property type="match status" value="1"/>
</dbReference>
<organism evidence="6 7">
    <name type="scientific">Chlamydia serpentis</name>
    <dbReference type="NCBI Taxonomy" id="1967782"/>
    <lineage>
        <taxon>Bacteria</taxon>
        <taxon>Pseudomonadati</taxon>
        <taxon>Chlamydiota</taxon>
        <taxon>Chlamydiia</taxon>
        <taxon>Chlamydiales</taxon>
        <taxon>Chlamydiaceae</taxon>
        <taxon>Chlamydia/Chlamydophila group</taxon>
        <taxon>Chlamydia</taxon>
    </lineage>
</organism>
<comment type="similarity">
    <text evidence="1">Belongs to the GTP cyclohydrolase I type 2/NIF3 family.</text>
</comment>
<dbReference type="AlphaFoldDB" id="A0A2R8FA47"/>
<dbReference type="EMBL" id="LT993738">
    <property type="protein sequence ID" value="SPN73299.1"/>
    <property type="molecule type" value="Genomic_DNA"/>
</dbReference>
<dbReference type="InterPro" id="IPR002678">
    <property type="entry name" value="DUF34/NIF3"/>
</dbReference>
<dbReference type="Proteomes" id="UP000244926">
    <property type="component" value="Chromosome I"/>
</dbReference>
<evidence type="ECO:0000256" key="1">
    <source>
        <dbReference type="ARBA" id="ARBA00006964"/>
    </source>
</evidence>
<evidence type="ECO:0000313" key="6">
    <source>
        <dbReference type="EMBL" id="SPN73299.1"/>
    </source>
</evidence>
<keyword evidence="4 5" id="KW-0479">Metal-binding</keyword>
<feature type="binding site" evidence="5">
    <location>
        <position position="72"/>
    </location>
    <ligand>
        <name>a divalent metal cation</name>
        <dbReference type="ChEBI" id="CHEBI:60240"/>
        <label>1</label>
    </ligand>
</feature>
<proteinExistence type="inferred from homology"/>
<gene>
    <name evidence="6" type="ORF">C10C_0114</name>
</gene>
<dbReference type="Gene3D" id="3.40.1390.30">
    <property type="entry name" value="NIF3 (NGG1p interacting factor 3)-like"/>
    <property type="match status" value="2"/>
</dbReference>
<evidence type="ECO:0000256" key="2">
    <source>
        <dbReference type="ARBA" id="ARBA00011643"/>
    </source>
</evidence>
<feature type="binding site" evidence="5">
    <location>
        <position position="226"/>
    </location>
    <ligand>
        <name>a divalent metal cation</name>
        <dbReference type="ChEBI" id="CHEBI:60240"/>
        <label>1</label>
    </ligand>
</feature>
<protein>
    <recommendedName>
        <fullName evidence="3">GTP cyclohydrolase 1 type 2 homolog</fullName>
    </recommendedName>
</protein>
<evidence type="ECO:0000313" key="7">
    <source>
        <dbReference type="Proteomes" id="UP000244926"/>
    </source>
</evidence>
<dbReference type="FunFam" id="3.40.1390.30:FF:000001">
    <property type="entry name" value="GTP cyclohydrolase 1 type 2"/>
    <property type="match status" value="1"/>
</dbReference>
<comment type="subunit">
    <text evidence="2">Homohexamer.</text>
</comment>
<evidence type="ECO:0000256" key="3">
    <source>
        <dbReference type="ARBA" id="ARBA00022112"/>
    </source>
</evidence>
<dbReference type="KEGG" id="csee:C10C_0114"/>
<reference evidence="7" key="1">
    <citation type="submission" date="2017-11" db="EMBL/GenBank/DDBJ databases">
        <authorList>
            <person name="Seth-Smith MB H."/>
        </authorList>
    </citation>
    <scope>NUCLEOTIDE SEQUENCE [LARGE SCALE GENOMIC DNA]</scope>
</reference>